<dbReference type="GeneID" id="19957373"/>
<gene>
    <name evidence="2" type="ORF">SDRG_16646</name>
</gene>
<reference evidence="2 3" key="1">
    <citation type="submission" date="2012-04" db="EMBL/GenBank/DDBJ databases">
        <title>The Genome Sequence of Saprolegnia declina VS20.</title>
        <authorList>
            <consortium name="The Broad Institute Genome Sequencing Platform"/>
            <person name="Russ C."/>
            <person name="Nusbaum C."/>
            <person name="Tyler B."/>
            <person name="van West P."/>
            <person name="Dieguez-Uribeondo J."/>
            <person name="de Bruijn I."/>
            <person name="Tripathy S."/>
            <person name="Jiang R."/>
            <person name="Young S.K."/>
            <person name="Zeng Q."/>
            <person name="Gargeya S."/>
            <person name="Fitzgerald M."/>
            <person name="Haas B."/>
            <person name="Abouelleil A."/>
            <person name="Alvarado L."/>
            <person name="Arachchi H.M."/>
            <person name="Berlin A."/>
            <person name="Chapman S.B."/>
            <person name="Goldberg J."/>
            <person name="Griggs A."/>
            <person name="Gujja S."/>
            <person name="Hansen M."/>
            <person name="Howarth C."/>
            <person name="Imamovic A."/>
            <person name="Larimer J."/>
            <person name="McCowen C."/>
            <person name="Montmayeur A."/>
            <person name="Murphy C."/>
            <person name="Neiman D."/>
            <person name="Pearson M."/>
            <person name="Priest M."/>
            <person name="Roberts A."/>
            <person name="Saif S."/>
            <person name="Shea T."/>
            <person name="Sisk P."/>
            <person name="Sykes S."/>
            <person name="Wortman J."/>
            <person name="Nusbaum C."/>
            <person name="Birren B."/>
        </authorList>
    </citation>
    <scope>NUCLEOTIDE SEQUENCE [LARGE SCALE GENOMIC DNA]</scope>
    <source>
        <strain evidence="2 3">VS20</strain>
    </source>
</reference>
<dbReference type="InParanoid" id="T0R0K2"/>
<dbReference type="Proteomes" id="UP000030762">
    <property type="component" value="Unassembled WGS sequence"/>
</dbReference>
<dbReference type="AlphaFoldDB" id="T0R0K2"/>
<keyword evidence="3" id="KW-1185">Reference proteome</keyword>
<feature type="transmembrane region" description="Helical" evidence="1">
    <location>
        <begin position="153"/>
        <end position="172"/>
    </location>
</feature>
<proteinExistence type="predicted"/>
<keyword evidence="1" id="KW-0472">Membrane</keyword>
<evidence type="ECO:0000313" key="3">
    <source>
        <dbReference type="Proteomes" id="UP000030762"/>
    </source>
</evidence>
<feature type="transmembrane region" description="Helical" evidence="1">
    <location>
        <begin position="20"/>
        <end position="40"/>
    </location>
</feature>
<organism evidence="2 3">
    <name type="scientific">Saprolegnia diclina (strain VS20)</name>
    <dbReference type="NCBI Taxonomy" id="1156394"/>
    <lineage>
        <taxon>Eukaryota</taxon>
        <taxon>Sar</taxon>
        <taxon>Stramenopiles</taxon>
        <taxon>Oomycota</taxon>
        <taxon>Saprolegniomycetes</taxon>
        <taxon>Saprolegniales</taxon>
        <taxon>Saprolegniaceae</taxon>
        <taxon>Saprolegnia</taxon>
    </lineage>
</organism>
<feature type="transmembrane region" description="Helical" evidence="1">
    <location>
        <begin position="184"/>
        <end position="202"/>
    </location>
</feature>
<keyword evidence="1" id="KW-1133">Transmembrane helix</keyword>
<dbReference type="EMBL" id="JH767273">
    <property type="protein sequence ID" value="EQC25488.1"/>
    <property type="molecule type" value="Genomic_DNA"/>
</dbReference>
<sequence>MDYAVTCSSGVVSTGSGSRALTAVVVQGGILLVCLGASWLQMRGAKRAATEASLLVSGIAQAYIVTETSGSSQFTIDHVACVLMGLLPLRFRGADYTFDIKLWLVLRDELSSTSYLKVFSRPAFARQTVVVKPQVAPTVLDAEPRSMPRGYTIIRVLGLGYVSSSILGSVSYLSVSEVNLANDVYWAIFNTTGAHAFIANWLKERGYEIKGAKRFICHFE</sequence>
<protein>
    <submittedName>
        <fullName evidence="2">Uncharacterized protein</fullName>
    </submittedName>
</protein>
<keyword evidence="1" id="KW-0812">Transmembrane</keyword>
<dbReference type="VEuPathDB" id="FungiDB:SDRG_16646"/>
<evidence type="ECO:0000313" key="2">
    <source>
        <dbReference type="EMBL" id="EQC25488.1"/>
    </source>
</evidence>
<accession>T0R0K2</accession>
<dbReference type="RefSeq" id="XP_008621084.1">
    <property type="nucleotide sequence ID" value="XM_008622862.1"/>
</dbReference>
<evidence type="ECO:0000256" key="1">
    <source>
        <dbReference type="SAM" id="Phobius"/>
    </source>
</evidence>
<name>T0R0K2_SAPDV</name>